<feature type="signal peptide" evidence="1">
    <location>
        <begin position="1"/>
        <end position="23"/>
    </location>
</feature>
<dbReference type="EnsemblPlants" id="KEH30887">
    <property type="protein sequence ID" value="KEH30887"/>
    <property type="gene ID" value="MTR_4g085060"/>
</dbReference>
<protein>
    <submittedName>
        <fullName evidence="2 3">Uncharacterized protein</fullName>
    </submittedName>
</protein>
<dbReference type="AlphaFoldDB" id="A0A072UMK7"/>
<name>A0A072UMK7_MEDTR</name>
<keyword evidence="1" id="KW-0732">Signal</keyword>
<keyword evidence="4" id="KW-1185">Reference proteome</keyword>
<reference evidence="2 4" key="1">
    <citation type="journal article" date="2011" name="Nature">
        <title>The Medicago genome provides insight into the evolution of rhizobial symbioses.</title>
        <authorList>
            <person name="Young N.D."/>
            <person name="Debelle F."/>
            <person name="Oldroyd G.E."/>
            <person name="Geurts R."/>
            <person name="Cannon S.B."/>
            <person name="Udvardi M.K."/>
            <person name="Benedito V.A."/>
            <person name="Mayer K.F."/>
            <person name="Gouzy J."/>
            <person name="Schoof H."/>
            <person name="Van de Peer Y."/>
            <person name="Proost S."/>
            <person name="Cook D.R."/>
            <person name="Meyers B.C."/>
            <person name="Spannagl M."/>
            <person name="Cheung F."/>
            <person name="De Mita S."/>
            <person name="Krishnakumar V."/>
            <person name="Gundlach H."/>
            <person name="Zhou S."/>
            <person name="Mudge J."/>
            <person name="Bharti A.K."/>
            <person name="Murray J.D."/>
            <person name="Naoumkina M.A."/>
            <person name="Rosen B."/>
            <person name="Silverstein K.A."/>
            <person name="Tang H."/>
            <person name="Rombauts S."/>
            <person name="Zhao P.X."/>
            <person name="Zhou P."/>
            <person name="Barbe V."/>
            <person name="Bardou P."/>
            <person name="Bechner M."/>
            <person name="Bellec A."/>
            <person name="Berger A."/>
            <person name="Berges H."/>
            <person name="Bidwell S."/>
            <person name="Bisseling T."/>
            <person name="Choisne N."/>
            <person name="Couloux A."/>
            <person name="Denny R."/>
            <person name="Deshpande S."/>
            <person name="Dai X."/>
            <person name="Doyle J.J."/>
            <person name="Dudez A.M."/>
            <person name="Farmer A.D."/>
            <person name="Fouteau S."/>
            <person name="Franken C."/>
            <person name="Gibelin C."/>
            <person name="Gish J."/>
            <person name="Goldstein S."/>
            <person name="Gonzalez A.J."/>
            <person name="Green P.J."/>
            <person name="Hallab A."/>
            <person name="Hartog M."/>
            <person name="Hua A."/>
            <person name="Humphray S.J."/>
            <person name="Jeong D.H."/>
            <person name="Jing Y."/>
            <person name="Jocker A."/>
            <person name="Kenton S.M."/>
            <person name="Kim D.J."/>
            <person name="Klee K."/>
            <person name="Lai H."/>
            <person name="Lang C."/>
            <person name="Lin S."/>
            <person name="Macmil S.L."/>
            <person name="Magdelenat G."/>
            <person name="Matthews L."/>
            <person name="McCorrison J."/>
            <person name="Monaghan E.L."/>
            <person name="Mun J.H."/>
            <person name="Najar F.Z."/>
            <person name="Nicholson C."/>
            <person name="Noirot C."/>
            <person name="O'Bleness M."/>
            <person name="Paule C.R."/>
            <person name="Poulain J."/>
            <person name="Prion F."/>
            <person name="Qin B."/>
            <person name="Qu C."/>
            <person name="Retzel E.F."/>
            <person name="Riddle C."/>
            <person name="Sallet E."/>
            <person name="Samain S."/>
            <person name="Samson N."/>
            <person name="Sanders I."/>
            <person name="Saurat O."/>
            <person name="Scarpelli C."/>
            <person name="Schiex T."/>
            <person name="Segurens B."/>
            <person name="Severin A.J."/>
            <person name="Sherrier D.J."/>
            <person name="Shi R."/>
            <person name="Sims S."/>
            <person name="Singer S.R."/>
            <person name="Sinharoy S."/>
            <person name="Sterck L."/>
            <person name="Viollet A."/>
            <person name="Wang B.B."/>
            <person name="Wang K."/>
            <person name="Wang M."/>
            <person name="Wang X."/>
            <person name="Warfsmann J."/>
            <person name="Weissenbach J."/>
            <person name="White D.D."/>
            <person name="White J.D."/>
            <person name="Wiley G.B."/>
            <person name="Wincker P."/>
            <person name="Xing Y."/>
            <person name="Yang L."/>
            <person name="Yao Z."/>
            <person name="Ying F."/>
            <person name="Zhai J."/>
            <person name="Zhou L."/>
            <person name="Zuber A."/>
            <person name="Denarie J."/>
            <person name="Dixon R.A."/>
            <person name="May G.D."/>
            <person name="Schwartz D.C."/>
            <person name="Rogers J."/>
            <person name="Quetier F."/>
            <person name="Town C.D."/>
            <person name="Roe B.A."/>
        </authorList>
    </citation>
    <scope>NUCLEOTIDE SEQUENCE [LARGE SCALE GENOMIC DNA]</scope>
    <source>
        <strain evidence="2">A17</strain>
        <strain evidence="3 4">cv. Jemalong A17</strain>
    </source>
</reference>
<sequence length="135" mass="15598">MAWHPKTMITSPFLLGNVALCMGNLQLEKRGVTDITLDCVNRKVVIIFNGEILDIFEEEKEEIQESFEGESMGKPIYDEEYVGADICEVFEEEGNIDLIYDDEHSPDDIHEVFEKEEHDNPIYDEEYILAEYGKS</sequence>
<dbReference type="Proteomes" id="UP000002051">
    <property type="component" value="Chromosome 4"/>
</dbReference>
<dbReference type="EMBL" id="CM001220">
    <property type="protein sequence ID" value="KEH30887.1"/>
    <property type="molecule type" value="Genomic_DNA"/>
</dbReference>
<gene>
    <name evidence="2" type="ordered locus">MTR_4g085060</name>
</gene>
<feature type="chain" id="PRO_5014499785" evidence="1">
    <location>
        <begin position="24"/>
        <end position="135"/>
    </location>
</feature>
<evidence type="ECO:0000256" key="1">
    <source>
        <dbReference type="SAM" id="SignalP"/>
    </source>
</evidence>
<reference evidence="3" key="3">
    <citation type="submission" date="2015-04" db="UniProtKB">
        <authorList>
            <consortium name="EnsemblPlants"/>
        </authorList>
    </citation>
    <scope>IDENTIFICATION</scope>
    <source>
        <strain evidence="3">cv. Jemalong A17</strain>
    </source>
</reference>
<accession>A0A072UMK7</accession>
<proteinExistence type="predicted"/>
<evidence type="ECO:0000313" key="2">
    <source>
        <dbReference type="EMBL" id="KEH30887.1"/>
    </source>
</evidence>
<dbReference type="HOGENOM" id="CLU_1888844_0_0_1"/>
<organism evidence="2 4">
    <name type="scientific">Medicago truncatula</name>
    <name type="common">Barrel medic</name>
    <name type="synonym">Medicago tribuloides</name>
    <dbReference type="NCBI Taxonomy" id="3880"/>
    <lineage>
        <taxon>Eukaryota</taxon>
        <taxon>Viridiplantae</taxon>
        <taxon>Streptophyta</taxon>
        <taxon>Embryophyta</taxon>
        <taxon>Tracheophyta</taxon>
        <taxon>Spermatophyta</taxon>
        <taxon>Magnoliopsida</taxon>
        <taxon>eudicotyledons</taxon>
        <taxon>Gunneridae</taxon>
        <taxon>Pentapetalae</taxon>
        <taxon>rosids</taxon>
        <taxon>fabids</taxon>
        <taxon>Fabales</taxon>
        <taxon>Fabaceae</taxon>
        <taxon>Papilionoideae</taxon>
        <taxon>50 kb inversion clade</taxon>
        <taxon>NPAAA clade</taxon>
        <taxon>Hologalegina</taxon>
        <taxon>IRL clade</taxon>
        <taxon>Trifolieae</taxon>
        <taxon>Medicago</taxon>
    </lineage>
</organism>
<reference evidence="2 4" key="2">
    <citation type="journal article" date="2014" name="BMC Genomics">
        <title>An improved genome release (version Mt4.0) for the model legume Medicago truncatula.</title>
        <authorList>
            <person name="Tang H."/>
            <person name="Krishnakumar V."/>
            <person name="Bidwell S."/>
            <person name="Rosen B."/>
            <person name="Chan A."/>
            <person name="Zhou S."/>
            <person name="Gentzbittel L."/>
            <person name="Childs K.L."/>
            <person name="Yandell M."/>
            <person name="Gundlach H."/>
            <person name="Mayer K.F."/>
            <person name="Schwartz D.C."/>
            <person name="Town C.D."/>
        </authorList>
    </citation>
    <scope>GENOME REANNOTATION</scope>
    <source>
        <strain evidence="2">A17</strain>
        <strain evidence="3 4">cv. Jemalong A17</strain>
    </source>
</reference>
<evidence type="ECO:0000313" key="4">
    <source>
        <dbReference type="Proteomes" id="UP000002051"/>
    </source>
</evidence>
<evidence type="ECO:0000313" key="3">
    <source>
        <dbReference type="EnsemblPlants" id="KEH30887"/>
    </source>
</evidence>